<dbReference type="SUPFAM" id="SSF53335">
    <property type="entry name" value="S-adenosyl-L-methionine-dependent methyltransferases"/>
    <property type="match status" value="1"/>
</dbReference>
<keyword evidence="3" id="KW-0808">Transferase</keyword>
<organism evidence="4 5">
    <name type="scientific">Camelina sativa</name>
    <name type="common">False flax</name>
    <name type="synonym">Myagrum sativum</name>
    <dbReference type="NCBI Taxonomy" id="90675"/>
    <lineage>
        <taxon>Eukaryota</taxon>
        <taxon>Viridiplantae</taxon>
        <taxon>Streptophyta</taxon>
        <taxon>Embryophyta</taxon>
        <taxon>Tracheophyta</taxon>
        <taxon>Spermatophyta</taxon>
        <taxon>Magnoliopsida</taxon>
        <taxon>eudicotyledons</taxon>
        <taxon>Gunneridae</taxon>
        <taxon>Pentapetalae</taxon>
        <taxon>rosids</taxon>
        <taxon>malvids</taxon>
        <taxon>Brassicales</taxon>
        <taxon>Brassicaceae</taxon>
        <taxon>Camelineae</taxon>
        <taxon>Camelina</taxon>
    </lineage>
</organism>
<name>A0ABM0UG03_CAMSA</name>
<reference evidence="4" key="1">
    <citation type="journal article" date="2014" name="Nat. Commun.">
        <title>The emerging biofuel crop Camelina sativa retains a highly undifferentiated hexaploid genome structure.</title>
        <authorList>
            <person name="Kagale S."/>
            <person name="Koh C."/>
            <person name="Nixon J."/>
            <person name="Bollina V."/>
            <person name="Clarke W.E."/>
            <person name="Tuteja R."/>
            <person name="Spillane C."/>
            <person name="Robinson S.J."/>
            <person name="Links M.G."/>
            <person name="Clarke C."/>
            <person name="Higgins E.E."/>
            <person name="Huebert T."/>
            <person name="Sharpe A.G."/>
            <person name="Parkin I.A."/>
        </authorList>
    </citation>
    <scope>NUCLEOTIDE SEQUENCE [LARGE SCALE GENOMIC DNA]</scope>
    <source>
        <strain evidence="4">cv. DH55</strain>
    </source>
</reference>
<dbReference type="InterPro" id="IPR029063">
    <property type="entry name" value="SAM-dependent_MTases_sf"/>
</dbReference>
<proteinExistence type="inferred from homology"/>
<accession>A0ABM0UG03</accession>
<evidence type="ECO:0000256" key="2">
    <source>
        <dbReference type="ARBA" id="ARBA00022603"/>
    </source>
</evidence>
<dbReference type="InterPro" id="IPR051419">
    <property type="entry name" value="Lys/N-term_MeTrsfase_sf"/>
</dbReference>
<dbReference type="Proteomes" id="UP000694864">
    <property type="component" value="Chromosome 11"/>
</dbReference>
<gene>
    <name evidence="5" type="primary">LOC104723873</name>
</gene>
<dbReference type="PANTHER" id="PTHR12176">
    <property type="entry name" value="SAM-DEPENDENT METHYLTRANSFERASE SUPERFAMILY PROTEIN"/>
    <property type="match status" value="1"/>
</dbReference>
<keyword evidence="4" id="KW-1185">Reference proteome</keyword>
<dbReference type="RefSeq" id="XP_010440603.1">
    <property type="nucleotide sequence ID" value="XM_010442301.2"/>
</dbReference>
<comment type="similarity">
    <text evidence="1">Belongs to the methyltransferase superfamily.</text>
</comment>
<evidence type="ECO:0000313" key="5">
    <source>
        <dbReference type="RefSeq" id="XP_010440603.1"/>
    </source>
</evidence>
<evidence type="ECO:0000256" key="3">
    <source>
        <dbReference type="ARBA" id="ARBA00022679"/>
    </source>
</evidence>
<dbReference type="GeneID" id="104723873"/>
<dbReference type="PANTHER" id="PTHR12176:SF56">
    <property type="entry name" value="OS04G0510700 PROTEIN"/>
    <property type="match status" value="1"/>
</dbReference>
<dbReference type="Gene3D" id="3.40.50.150">
    <property type="entry name" value="Vaccinia Virus protein VP39"/>
    <property type="match status" value="1"/>
</dbReference>
<evidence type="ECO:0000256" key="1">
    <source>
        <dbReference type="ARBA" id="ARBA00008361"/>
    </source>
</evidence>
<reference evidence="5" key="2">
    <citation type="submission" date="2025-08" db="UniProtKB">
        <authorList>
            <consortium name="RefSeq"/>
        </authorList>
    </citation>
    <scope>IDENTIFICATION</scope>
    <source>
        <tissue evidence="5">Leaf</tissue>
    </source>
</reference>
<evidence type="ECO:0000313" key="4">
    <source>
        <dbReference type="Proteomes" id="UP000694864"/>
    </source>
</evidence>
<keyword evidence="2" id="KW-0489">Methyltransferase</keyword>
<protein>
    <submittedName>
        <fullName evidence="5">Uncharacterized protein LOC104723873 isoform X1</fullName>
    </submittedName>
</protein>
<sequence length="431" mass="48307">MNSIQRISLTTRRGKRLSTTIESCVRHFSGGQHGVIKDEGDWFHSPEWWDPHDGGHTVSRAVSVKGNGVVSVVAHPSSLPSRDSWGETERWLEKRYMEIMPRDGEEEKNGMFKVLGYQWRSLRFNDDTRQSTVKVMAACRALQPSSVFYMQQPHCLAVPYLKSMVSVGLTSLAASKFDMRSVAIGTKQMRILCIGHGGGSLPLFLAKHILGAVVDIVELDPLVISESVRAMGFPAFSVMTATGKRSIPTPEIIDQVMWRGIHERLFLYESKAEEFILRNQSNTYDMIFMDAYDGADIFPHSLWDSSSVFMKALSKVLHHEHGTMVVNLHSDADISDIDRSNEGVTTGKYVRKVGRAYRKGLMENEKNGMVFACEVPWLCNVSLVVSRGMGLEGRHNGKIMSSLMKTSLEVDQILRLPFSCLDYLKTGLAII</sequence>